<gene>
    <name evidence="1" type="ORF">SAMN05216275_14610</name>
</gene>
<protein>
    <submittedName>
        <fullName evidence="1">Uncharacterized protein</fullName>
    </submittedName>
</protein>
<proteinExistence type="predicted"/>
<dbReference type="GeneID" id="96304026"/>
<dbReference type="RefSeq" id="WP_143121264.1">
    <property type="nucleotide sequence ID" value="NZ_FOQY01000046.1"/>
</dbReference>
<dbReference type="EMBL" id="FOQY01000046">
    <property type="protein sequence ID" value="SFK99753.1"/>
    <property type="molecule type" value="Genomic_DNA"/>
</dbReference>
<evidence type="ECO:0000313" key="1">
    <source>
        <dbReference type="EMBL" id="SFK99753.1"/>
    </source>
</evidence>
<organism evidence="1 2">
    <name type="scientific">Streptosporangium canum</name>
    <dbReference type="NCBI Taxonomy" id="324952"/>
    <lineage>
        <taxon>Bacteria</taxon>
        <taxon>Bacillati</taxon>
        <taxon>Actinomycetota</taxon>
        <taxon>Actinomycetes</taxon>
        <taxon>Streptosporangiales</taxon>
        <taxon>Streptosporangiaceae</taxon>
        <taxon>Streptosporangium</taxon>
    </lineage>
</organism>
<name>A0A1I4E3B6_9ACTN</name>
<reference evidence="2" key="1">
    <citation type="submission" date="2016-10" db="EMBL/GenBank/DDBJ databases">
        <authorList>
            <person name="Varghese N."/>
            <person name="Submissions S."/>
        </authorList>
    </citation>
    <scope>NUCLEOTIDE SEQUENCE [LARGE SCALE GENOMIC DNA]</scope>
    <source>
        <strain evidence="2">CGMCC 4.2126</strain>
    </source>
</reference>
<sequence>MRSDDPPPQVVARHVRQRVESRTCPWCGAKVPYTGRGRPAEYCSKACRNRAWEVRSAERRLQRDIAAGLRQLPMREVIRETVTEIHVVTVQGTPREPTTAWEWLEQLTELAEQLRAGDLGRQHWQHSKLYGVLADVVVALADAYPGGLERLQRKVPRR</sequence>
<dbReference type="AlphaFoldDB" id="A0A1I4E3B6"/>
<evidence type="ECO:0000313" key="2">
    <source>
        <dbReference type="Proteomes" id="UP000199111"/>
    </source>
</evidence>
<accession>A0A1I4E3B6</accession>
<keyword evidence="2" id="KW-1185">Reference proteome</keyword>
<dbReference type="Proteomes" id="UP000199111">
    <property type="component" value="Unassembled WGS sequence"/>
</dbReference>